<evidence type="ECO:0000256" key="3">
    <source>
        <dbReference type="ARBA" id="ARBA00023274"/>
    </source>
</evidence>
<feature type="compositionally biased region" description="Basic residues" evidence="6">
    <location>
        <begin position="59"/>
        <end position="70"/>
    </location>
</feature>
<dbReference type="PANTHER" id="PTHR10746">
    <property type="entry name" value="50S RIBOSOMAL PROTEIN L4"/>
    <property type="match status" value="1"/>
</dbReference>
<dbReference type="InterPro" id="IPR013005">
    <property type="entry name" value="Ribosomal_uL4-like"/>
</dbReference>
<dbReference type="Pfam" id="PF00573">
    <property type="entry name" value="Ribosomal_L4"/>
    <property type="match status" value="1"/>
</dbReference>
<keyword evidence="2 5" id="KW-0689">Ribosomal protein</keyword>
<reference evidence="7" key="1">
    <citation type="submission" date="2019-09" db="EMBL/GenBank/DDBJ databases">
        <title>Characterisation of the sponge microbiome using genome-centric metagenomics.</title>
        <authorList>
            <person name="Engelberts J.P."/>
            <person name="Robbins S.J."/>
            <person name="De Goeij J.M."/>
            <person name="Aranda M."/>
            <person name="Bell S.C."/>
            <person name="Webster N.S."/>
        </authorList>
    </citation>
    <scope>NUCLEOTIDE SEQUENCE</scope>
    <source>
        <strain evidence="7">SB0662_bin_9</strain>
    </source>
</reference>
<dbReference type="SUPFAM" id="SSF52166">
    <property type="entry name" value="Ribosomal protein L4"/>
    <property type="match status" value="1"/>
</dbReference>
<dbReference type="GO" id="GO:0006412">
    <property type="term" value="P:translation"/>
    <property type="evidence" value="ECO:0007669"/>
    <property type="project" value="UniProtKB-UniRule"/>
</dbReference>
<evidence type="ECO:0000256" key="6">
    <source>
        <dbReference type="SAM" id="MobiDB-lite"/>
    </source>
</evidence>
<evidence type="ECO:0000313" key="7">
    <source>
        <dbReference type="EMBL" id="MYD91156.1"/>
    </source>
</evidence>
<protein>
    <recommendedName>
        <fullName evidence="4 5">Large ribosomal subunit protein uL4</fullName>
    </recommendedName>
</protein>
<accession>A0A6B1DVZ8</accession>
<comment type="subunit">
    <text evidence="5">Part of the 50S ribosomal subunit.</text>
</comment>
<proteinExistence type="inferred from homology"/>
<comment type="function">
    <text evidence="5">One of the primary rRNA binding proteins, this protein initially binds near the 5'-end of the 23S rRNA. It is important during the early stages of 50S assembly. It makes multiple contacts with different domains of the 23S rRNA in the assembled 50S subunit and ribosome.</text>
</comment>
<evidence type="ECO:0000256" key="1">
    <source>
        <dbReference type="ARBA" id="ARBA00010528"/>
    </source>
</evidence>
<evidence type="ECO:0000256" key="4">
    <source>
        <dbReference type="ARBA" id="ARBA00035244"/>
    </source>
</evidence>
<dbReference type="NCBIfam" id="TIGR03953">
    <property type="entry name" value="rplD_bact"/>
    <property type="match status" value="1"/>
</dbReference>
<keyword evidence="5" id="KW-0694">RNA-binding</keyword>
<dbReference type="Gene3D" id="3.40.1370.10">
    <property type="match status" value="1"/>
</dbReference>
<dbReference type="GO" id="GO:1990904">
    <property type="term" value="C:ribonucleoprotein complex"/>
    <property type="evidence" value="ECO:0007669"/>
    <property type="project" value="UniProtKB-KW"/>
</dbReference>
<dbReference type="GO" id="GO:0003735">
    <property type="term" value="F:structural constituent of ribosome"/>
    <property type="evidence" value="ECO:0007669"/>
    <property type="project" value="InterPro"/>
</dbReference>
<evidence type="ECO:0000256" key="5">
    <source>
        <dbReference type="HAMAP-Rule" id="MF_01328"/>
    </source>
</evidence>
<dbReference type="GO" id="GO:0019843">
    <property type="term" value="F:rRNA binding"/>
    <property type="evidence" value="ECO:0007669"/>
    <property type="project" value="UniProtKB-UniRule"/>
</dbReference>
<dbReference type="InterPro" id="IPR002136">
    <property type="entry name" value="Ribosomal_uL4"/>
</dbReference>
<sequence>MKAEVWNTAGEVVGTADLDASVFQAPVNASLMQQALVRQLANARQGTHKTRTRGEVRGGGRKPWRQKGTGRARQGTIRAPQWVGGGTVFGPTPRSYRKQMPKAMRRAAVRSALTVKAEAEAIRIVESGFGRDLKTRDMDALLRAMQIRDRRTLIVHGPGSDSMLRAIRNLTGVGTLHYMYANVRDLLQADVVLVTQDAQAGLEDWLGGAAT</sequence>
<gene>
    <name evidence="5 7" type="primary">rplD</name>
    <name evidence="7" type="ORF">F4Y08_12600</name>
</gene>
<comment type="similarity">
    <text evidence="1 5">Belongs to the universal ribosomal protein uL4 family.</text>
</comment>
<comment type="function">
    <text evidence="5">Forms part of the polypeptide exit tunnel.</text>
</comment>
<dbReference type="EMBL" id="VXPY01000087">
    <property type="protein sequence ID" value="MYD91156.1"/>
    <property type="molecule type" value="Genomic_DNA"/>
</dbReference>
<comment type="caution">
    <text evidence="7">The sequence shown here is derived from an EMBL/GenBank/DDBJ whole genome shotgun (WGS) entry which is preliminary data.</text>
</comment>
<dbReference type="GO" id="GO:0005840">
    <property type="term" value="C:ribosome"/>
    <property type="evidence" value="ECO:0007669"/>
    <property type="project" value="UniProtKB-KW"/>
</dbReference>
<keyword evidence="5" id="KW-0699">rRNA-binding</keyword>
<dbReference type="InterPro" id="IPR023574">
    <property type="entry name" value="Ribosomal_uL4_dom_sf"/>
</dbReference>
<evidence type="ECO:0000256" key="2">
    <source>
        <dbReference type="ARBA" id="ARBA00022980"/>
    </source>
</evidence>
<dbReference type="PANTHER" id="PTHR10746:SF6">
    <property type="entry name" value="LARGE RIBOSOMAL SUBUNIT PROTEIN UL4M"/>
    <property type="match status" value="1"/>
</dbReference>
<feature type="region of interest" description="Disordered" evidence="6">
    <location>
        <begin position="42"/>
        <end position="74"/>
    </location>
</feature>
<dbReference type="AlphaFoldDB" id="A0A6B1DVZ8"/>
<dbReference type="HAMAP" id="MF_01328_B">
    <property type="entry name" value="Ribosomal_uL4_B"/>
    <property type="match status" value="1"/>
</dbReference>
<organism evidence="7">
    <name type="scientific">Caldilineaceae bacterium SB0662_bin_9</name>
    <dbReference type="NCBI Taxonomy" id="2605258"/>
    <lineage>
        <taxon>Bacteria</taxon>
        <taxon>Bacillati</taxon>
        <taxon>Chloroflexota</taxon>
        <taxon>Caldilineae</taxon>
        <taxon>Caldilineales</taxon>
        <taxon>Caldilineaceae</taxon>
    </lineage>
</organism>
<keyword evidence="3 5" id="KW-0687">Ribonucleoprotein</keyword>
<name>A0A6B1DVZ8_9CHLR</name>